<dbReference type="RefSeq" id="WP_166653812.1">
    <property type="nucleotide sequence ID" value="NZ_SNZH01000001.1"/>
</dbReference>
<evidence type="ECO:0000256" key="2">
    <source>
        <dbReference type="SAM" id="SignalP"/>
    </source>
</evidence>
<proteinExistence type="predicted"/>
<dbReference type="InterPro" id="IPR025091">
    <property type="entry name" value="DUF4019"/>
</dbReference>
<dbReference type="Pfam" id="PF13211">
    <property type="entry name" value="DUF4019"/>
    <property type="match status" value="1"/>
</dbReference>
<feature type="chain" id="PRO_5020180847" evidence="2">
    <location>
        <begin position="22"/>
        <end position="147"/>
    </location>
</feature>
<evidence type="ECO:0000313" key="3">
    <source>
        <dbReference type="EMBL" id="TDR48748.1"/>
    </source>
</evidence>
<sequence>MPSHPVVLALLLSLLPALAPAASPLQETESPPMAAAKKWLALLDQGQLEQAWNQADASLRQTNELGKWSIELRRQRQSQAAVECRRNLELKELDNPDRVEILFLTQFDDGQLVGERITVTDGEGSQPRVTAYRSGPPLPDRGPACEQ</sequence>
<dbReference type="AlphaFoldDB" id="A0A4R6Z9Z3"/>
<name>A0A4R6Z9Z3_9GAMM</name>
<gene>
    <name evidence="3" type="ORF">DFR29_101372</name>
</gene>
<accession>A0A4R6Z9Z3</accession>
<evidence type="ECO:0000256" key="1">
    <source>
        <dbReference type="SAM" id="MobiDB-lite"/>
    </source>
</evidence>
<feature type="region of interest" description="Disordered" evidence="1">
    <location>
        <begin position="121"/>
        <end position="147"/>
    </location>
</feature>
<keyword evidence="2" id="KW-0732">Signal</keyword>
<reference evidence="3 4" key="1">
    <citation type="submission" date="2019-03" db="EMBL/GenBank/DDBJ databases">
        <title>Genomic Encyclopedia of Type Strains, Phase IV (KMG-IV): sequencing the most valuable type-strain genomes for metagenomic binning, comparative biology and taxonomic classification.</title>
        <authorList>
            <person name="Goeker M."/>
        </authorList>
    </citation>
    <scope>NUCLEOTIDE SEQUENCE [LARGE SCALE GENOMIC DNA]</scope>
    <source>
        <strain evidence="3 4">DSM 21667</strain>
    </source>
</reference>
<feature type="signal peptide" evidence="2">
    <location>
        <begin position="1"/>
        <end position="21"/>
    </location>
</feature>
<protein>
    <submittedName>
        <fullName evidence="3">Uncharacterized protein DUF4019</fullName>
    </submittedName>
</protein>
<keyword evidence="4" id="KW-1185">Reference proteome</keyword>
<dbReference type="Proteomes" id="UP000295293">
    <property type="component" value="Unassembled WGS sequence"/>
</dbReference>
<evidence type="ECO:0000313" key="4">
    <source>
        <dbReference type="Proteomes" id="UP000295293"/>
    </source>
</evidence>
<organism evidence="3 4">
    <name type="scientific">Tahibacter aquaticus</name>
    <dbReference type="NCBI Taxonomy" id="520092"/>
    <lineage>
        <taxon>Bacteria</taxon>
        <taxon>Pseudomonadati</taxon>
        <taxon>Pseudomonadota</taxon>
        <taxon>Gammaproteobacteria</taxon>
        <taxon>Lysobacterales</taxon>
        <taxon>Rhodanobacteraceae</taxon>
        <taxon>Tahibacter</taxon>
    </lineage>
</organism>
<comment type="caution">
    <text evidence="3">The sequence shown here is derived from an EMBL/GenBank/DDBJ whole genome shotgun (WGS) entry which is preliminary data.</text>
</comment>
<dbReference type="EMBL" id="SNZH01000001">
    <property type="protein sequence ID" value="TDR48748.1"/>
    <property type="molecule type" value="Genomic_DNA"/>
</dbReference>